<evidence type="ECO:0000313" key="2">
    <source>
        <dbReference type="EMBL" id="KAG4424067.1"/>
    </source>
</evidence>
<evidence type="ECO:0000259" key="1">
    <source>
        <dbReference type="Pfam" id="PF18922"/>
    </source>
</evidence>
<dbReference type="Proteomes" id="UP000664132">
    <property type="component" value="Unassembled WGS sequence"/>
</dbReference>
<protein>
    <recommendedName>
        <fullName evidence="1">DUF5672 domain-containing protein</fullName>
    </recommendedName>
</protein>
<dbReference type="EMBL" id="JAFJYH010000025">
    <property type="protein sequence ID" value="KAG4424067.1"/>
    <property type="molecule type" value="Genomic_DNA"/>
</dbReference>
<gene>
    <name evidence="2" type="ORF">IFR04_002763</name>
</gene>
<dbReference type="InterPro" id="IPR043729">
    <property type="entry name" value="DUF5672"/>
</dbReference>
<evidence type="ECO:0000313" key="3">
    <source>
        <dbReference type="Proteomes" id="UP000664132"/>
    </source>
</evidence>
<sequence length="328" mass="36622">MALALPSLSVLNSPQTKKWLYPTLWFMLVVWFLKSTVNKTGHYNGAHTRLLTNSSLSNLVHDLTHSESSDALLNGGNQPGVTANASTSIKSAVIIETRRSAAIIPLVLHFSAVLGPDWPVIIYTSAENFGSFTTSQALLRHQKSGRVVIRSLPEGLFFPNWDSVSNFLTTPWLWNDLAPADHVLIFQSDSVLCANSVRSVEDFFEYDYVGAPIAPELGVGYNGGLSLRKRSTMLRVLDEFQWGGGPEDQWYFARMAELRDADEESGIENGIRLPTMETARTFAVETIDYPTPLGLHQPTRFIAAHDHMIPLDDWCPEYKLARTDRINE</sequence>
<dbReference type="Pfam" id="PF18922">
    <property type="entry name" value="DUF5672"/>
    <property type="match status" value="1"/>
</dbReference>
<comment type="caution">
    <text evidence="2">The sequence shown here is derived from an EMBL/GenBank/DDBJ whole genome shotgun (WGS) entry which is preliminary data.</text>
</comment>
<proteinExistence type="predicted"/>
<feature type="domain" description="DUF5672" evidence="1">
    <location>
        <begin position="149"/>
        <end position="296"/>
    </location>
</feature>
<dbReference type="AlphaFoldDB" id="A0A8H7WFX3"/>
<organism evidence="2 3">
    <name type="scientific">Cadophora malorum</name>
    <dbReference type="NCBI Taxonomy" id="108018"/>
    <lineage>
        <taxon>Eukaryota</taxon>
        <taxon>Fungi</taxon>
        <taxon>Dikarya</taxon>
        <taxon>Ascomycota</taxon>
        <taxon>Pezizomycotina</taxon>
        <taxon>Leotiomycetes</taxon>
        <taxon>Helotiales</taxon>
        <taxon>Ploettnerulaceae</taxon>
        <taxon>Cadophora</taxon>
    </lineage>
</organism>
<dbReference type="OrthoDB" id="10025998at2759"/>
<reference evidence="2" key="1">
    <citation type="submission" date="2021-02" db="EMBL/GenBank/DDBJ databases">
        <title>Genome sequence Cadophora malorum strain M34.</title>
        <authorList>
            <person name="Stefanovic E."/>
            <person name="Vu D."/>
            <person name="Scully C."/>
            <person name="Dijksterhuis J."/>
            <person name="Roader J."/>
            <person name="Houbraken J."/>
        </authorList>
    </citation>
    <scope>NUCLEOTIDE SEQUENCE</scope>
    <source>
        <strain evidence="2">M34</strain>
    </source>
</reference>
<keyword evidence="3" id="KW-1185">Reference proteome</keyword>
<accession>A0A8H7WFX3</accession>
<name>A0A8H7WFX3_9HELO</name>